<protein>
    <submittedName>
        <fullName evidence="1">Uncharacterized protein</fullName>
    </submittedName>
</protein>
<dbReference type="Proteomes" id="UP000462055">
    <property type="component" value="Unassembled WGS sequence"/>
</dbReference>
<gene>
    <name evidence="1" type="ORF">F8568_021710</name>
</gene>
<sequence>MTEVGANPTAAAADGRLAGTIAISFANVTFMFDQVVRGTRDAAAEPPIQPGYLSYGEQFMTTIAEVEAHGITFSGNITSAAVQVHNNDAGITADMDARQALLRSINLETVRE</sequence>
<evidence type="ECO:0000313" key="2">
    <source>
        <dbReference type="Proteomes" id="UP000462055"/>
    </source>
</evidence>
<organism evidence="1 2">
    <name type="scientific">Actinomadura physcomitrii</name>
    <dbReference type="NCBI Taxonomy" id="2650748"/>
    <lineage>
        <taxon>Bacteria</taxon>
        <taxon>Bacillati</taxon>
        <taxon>Actinomycetota</taxon>
        <taxon>Actinomycetes</taxon>
        <taxon>Streptosporangiales</taxon>
        <taxon>Thermomonosporaceae</taxon>
        <taxon>Actinomadura</taxon>
    </lineage>
</organism>
<dbReference type="RefSeq" id="WP_151595577.1">
    <property type="nucleotide sequence ID" value="NZ_WBMS02000016.1"/>
</dbReference>
<dbReference type="EMBL" id="WBMS02000016">
    <property type="protein sequence ID" value="MWA02946.1"/>
    <property type="molecule type" value="Genomic_DNA"/>
</dbReference>
<dbReference type="AlphaFoldDB" id="A0A6I4ML41"/>
<accession>A0A6I4ML41</accession>
<name>A0A6I4ML41_9ACTN</name>
<reference evidence="1" key="1">
    <citation type="submission" date="2019-12" db="EMBL/GenBank/DDBJ databases">
        <title>Actinomadura physcomitrii sp. nov., a novel actinomycete isolated from moss [Physcomitrium sphaericum (Ludw) Fuernr].</title>
        <authorList>
            <person name="Zhuang X."/>
        </authorList>
    </citation>
    <scope>NUCLEOTIDE SEQUENCE [LARGE SCALE GENOMIC DNA]</scope>
    <source>
        <strain evidence="1">LD22</strain>
    </source>
</reference>
<keyword evidence="2" id="KW-1185">Reference proteome</keyword>
<comment type="caution">
    <text evidence="1">The sequence shown here is derived from an EMBL/GenBank/DDBJ whole genome shotgun (WGS) entry which is preliminary data.</text>
</comment>
<evidence type="ECO:0000313" key="1">
    <source>
        <dbReference type="EMBL" id="MWA02946.1"/>
    </source>
</evidence>
<proteinExistence type="predicted"/>